<dbReference type="PANTHER" id="PTHR13767:SF2">
    <property type="entry name" value="PSEUDOURIDYLATE SYNTHASE TRUB1"/>
    <property type="match status" value="1"/>
</dbReference>
<comment type="caution">
    <text evidence="9">The sequence shown here is derived from an EMBL/GenBank/DDBJ whole genome shotgun (WGS) entry which is preliminary data.</text>
</comment>
<comment type="similarity">
    <text evidence="2 5">Belongs to the pseudouridine synthase TruB family. Type 1 subfamily.</text>
</comment>
<dbReference type="SUPFAM" id="SSF88697">
    <property type="entry name" value="PUA domain-like"/>
    <property type="match status" value="1"/>
</dbReference>
<proteinExistence type="inferred from homology"/>
<dbReference type="InterPro" id="IPR020103">
    <property type="entry name" value="PsdUridine_synth_cat_dom_sf"/>
</dbReference>
<evidence type="ECO:0000259" key="7">
    <source>
        <dbReference type="Pfam" id="PF09157"/>
    </source>
</evidence>
<dbReference type="InterPro" id="IPR015947">
    <property type="entry name" value="PUA-like_sf"/>
</dbReference>
<dbReference type="Gene3D" id="3.30.2350.10">
    <property type="entry name" value="Pseudouridine synthase"/>
    <property type="match status" value="1"/>
</dbReference>
<organism evidence="9 10">
    <name type="scientific">Corallincola spongiicola</name>
    <dbReference type="NCBI Taxonomy" id="2520508"/>
    <lineage>
        <taxon>Bacteria</taxon>
        <taxon>Pseudomonadati</taxon>
        <taxon>Pseudomonadota</taxon>
        <taxon>Gammaproteobacteria</taxon>
        <taxon>Alteromonadales</taxon>
        <taxon>Psychromonadaceae</taxon>
        <taxon>Corallincola</taxon>
    </lineage>
</organism>
<dbReference type="CDD" id="cd02573">
    <property type="entry name" value="PseudoU_synth_EcTruB"/>
    <property type="match status" value="1"/>
</dbReference>
<dbReference type="Pfam" id="PF09157">
    <property type="entry name" value="TruB-C_2"/>
    <property type="match status" value="1"/>
</dbReference>
<feature type="domain" description="Pseudouridine synthase II N-terminal" evidence="6">
    <location>
        <begin position="32"/>
        <end position="179"/>
    </location>
</feature>
<keyword evidence="10" id="KW-1185">Reference proteome</keyword>
<dbReference type="HAMAP" id="MF_01080">
    <property type="entry name" value="TruB_bact"/>
    <property type="match status" value="1"/>
</dbReference>
<accession>A0ABY1WKQ8</accession>
<dbReference type="EMBL" id="SHLY01000009">
    <property type="protein sequence ID" value="TAA40370.1"/>
    <property type="molecule type" value="Genomic_DNA"/>
</dbReference>
<sequence>MARRTRGRAVDGVLLLDKPLGLSSNHALQRVKRIFFAQKAGHTGALDPLATGMLPICLGEATKFSQFLLDSDKRYVVTAKLGIRTTTSDADGEVVAERAVDVSEAELVKALEPFRGDINQVPSMYSALKHEGKPLYWYARQGIEIERPARPITIFELKLLAFEGDEVSLEVHCSKGTYIRSLVDDLGELLGCGAHVASLRRTAVRDYPYANMVTLEQLEALLEQAREQEIEPSTLLDPLLMAADSPVADLPEVTLLPEVAGYLLNGQPVQVPKAPAHGLVRVFVGEERRFVGLGQIDEDGRVAPKRLIQNPNC</sequence>
<dbReference type="PANTHER" id="PTHR13767">
    <property type="entry name" value="TRNA-PSEUDOURIDINE SYNTHASE"/>
    <property type="match status" value="1"/>
</dbReference>
<dbReference type="InterPro" id="IPR032819">
    <property type="entry name" value="TruB_C"/>
</dbReference>
<dbReference type="InterPro" id="IPR014780">
    <property type="entry name" value="tRNA_psdUridine_synth_TruB"/>
</dbReference>
<reference evidence="10" key="1">
    <citation type="submission" date="2019-02" db="EMBL/GenBank/DDBJ databases">
        <title>Draft genome sequence of Muricauda sp. 176CP4-71.</title>
        <authorList>
            <person name="Park J.-S."/>
        </authorList>
    </citation>
    <scope>NUCLEOTIDE SEQUENCE [LARGE SCALE GENOMIC DNA]</scope>
    <source>
        <strain evidence="10">176GS2-150</strain>
    </source>
</reference>
<dbReference type="NCBIfam" id="TIGR00431">
    <property type="entry name" value="TruB"/>
    <property type="match status" value="1"/>
</dbReference>
<comment type="function">
    <text evidence="5">Responsible for synthesis of pseudouridine from uracil-55 in the psi GC loop of transfer RNAs.</text>
</comment>
<keyword evidence="3 5" id="KW-0819">tRNA processing</keyword>
<evidence type="ECO:0000313" key="9">
    <source>
        <dbReference type="EMBL" id="TAA40370.1"/>
    </source>
</evidence>
<protein>
    <recommendedName>
        <fullName evidence="5">tRNA pseudouridine synthase B</fullName>
        <ecNumber evidence="5">5.4.99.25</ecNumber>
    </recommendedName>
    <alternativeName>
        <fullName evidence="5">tRNA pseudouridine(55) synthase</fullName>
        <shortName evidence="5">Psi55 synthase</shortName>
    </alternativeName>
    <alternativeName>
        <fullName evidence="5">tRNA pseudouridylate synthase</fullName>
    </alternativeName>
    <alternativeName>
        <fullName evidence="5">tRNA-uridine isomerase</fullName>
    </alternativeName>
</protein>
<dbReference type="InterPro" id="IPR036974">
    <property type="entry name" value="PUA_sf"/>
</dbReference>
<evidence type="ECO:0000256" key="3">
    <source>
        <dbReference type="ARBA" id="ARBA00022694"/>
    </source>
</evidence>
<dbReference type="EC" id="5.4.99.25" evidence="5"/>
<dbReference type="CDD" id="cd21152">
    <property type="entry name" value="PUA_TruB_bacterial"/>
    <property type="match status" value="1"/>
</dbReference>
<dbReference type="InterPro" id="IPR002501">
    <property type="entry name" value="PsdUridine_synth_N"/>
</dbReference>
<evidence type="ECO:0000256" key="5">
    <source>
        <dbReference type="HAMAP-Rule" id="MF_01080"/>
    </source>
</evidence>
<feature type="domain" description="tRNA pseudouridylate synthase B C-terminal" evidence="8">
    <location>
        <begin position="180"/>
        <end position="247"/>
    </location>
</feature>
<dbReference type="Pfam" id="PF16198">
    <property type="entry name" value="TruB_C_2"/>
    <property type="match status" value="1"/>
</dbReference>
<evidence type="ECO:0000256" key="1">
    <source>
        <dbReference type="ARBA" id="ARBA00000385"/>
    </source>
</evidence>
<evidence type="ECO:0000256" key="2">
    <source>
        <dbReference type="ARBA" id="ARBA00005642"/>
    </source>
</evidence>
<dbReference type="Gene3D" id="2.30.130.10">
    <property type="entry name" value="PUA domain"/>
    <property type="match status" value="1"/>
</dbReference>
<evidence type="ECO:0000313" key="10">
    <source>
        <dbReference type="Proteomes" id="UP000292544"/>
    </source>
</evidence>
<evidence type="ECO:0000259" key="6">
    <source>
        <dbReference type="Pfam" id="PF01509"/>
    </source>
</evidence>
<dbReference type="Pfam" id="PF01509">
    <property type="entry name" value="TruB_N"/>
    <property type="match status" value="1"/>
</dbReference>
<dbReference type="SUPFAM" id="SSF55120">
    <property type="entry name" value="Pseudouridine synthase"/>
    <property type="match status" value="1"/>
</dbReference>
<comment type="catalytic activity">
    <reaction evidence="1 5">
        <text>uridine(55) in tRNA = pseudouridine(55) in tRNA</text>
        <dbReference type="Rhea" id="RHEA:42532"/>
        <dbReference type="Rhea" id="RHEA-COMP:10101"/>
        <dbReference type="Rhea" id="RHEA-COMP:10102"/>
        <dbReference type="ChEBI" id="CHEBI:65314"/>
        <dbReference type="ChEBI" id="CHEBI:65315"/>
        <dbReference type="EC" id="5.4.99.25"/>
    </reaction>
</comment>
<keyword evidence="4 5" id="KW-0413">Isomerase</keyword>
<evidence type="ECO:0000259" key="8">
    <source>
        <dbReference type="Pfam" id="PF16198"/>
    </source>
</evidence>
<gene>
    <name evidence="5 9" type="primary">truB</name>
    <name evidence="9" type="ORF">EXY25_18120</name>
</gene>
<dbReference type="InterPro" id="IPR015240">
    <property type="entry name" value="tRNA_sdUridine_synth_fam1_C"/>
</dbReference>
<feature type="active site" description="Nucleophile" evidence="5">
    <location>
        <position position="47"/>
    </location>
</feature>
<dbReference type="RefSeq" id="WP_130567916.1">
    <property type="nucleotide sequence ID" value="NZ_SHLY01000009.1"/>
</dbReference>
<evidence type="ECO:0000256" key="4">
    <source>
        <dbReference type="ARBA" id="ARBA00023235"/>
    </source>
</evidence>
<dbReference type="Proteomes" id="UP000292544">
    <property type="component" value="Unassembled WGS sequence"/>
</dbReference>
<feature type="domain" description="tRNA pseudouridine synthase II TruB subfamily 1 C-terminal" evidence="7">
    <location>
        <begin position="251"/>
        <end position="308"/>
    </location>
</feature>
<name>A0ABY1WKQ8_9GAMM</name>